<gene>
    <name evidence="1" type="ORF">HMF7854_02295</name>
</gene>
<proteinExistence type="predicted"/>
<accession>A0A3R9Y453</accession>
<comment type="caution">
    <text evidence="1">The sequence shown here is derived from an EMBL/GenBank/DDBJ whole genome shotgun (WGS) entry which is preliminary data.</text>
</comment>
<keyword evidence="2" id="KW-1185">Reference proteome</keyword>
<dbReference type="RefSeq" id="WP_126717622.1">
    <property type="nucleotide sequence ID" value="NZ_RWJF01000001.1"/>
</dbReference>
<dbReference type="AlphaFoldDB" id="A0A3R9Y453"/>
<dbReference type="Proteomes" id="UP000274661">
    <property type="component" value="Unassembled WGS sequence"/>
</dbReference>
<reference evidence="1 2" key="1">
    <citation type="submission" date="2018-12" db="EMBL/GenBank/DDBJ databases">
        <title>Sphingomonas sp. HMF7854 Genome sequencing and assembly.</title>
        <authorList>
            <person name="Cha I."/>
            <person name="Kang H."/>
            <person name="Kim H."/>
            <person name="Kang J."/>
            <person name="Joh K."/>
        </authorList>
    </citation>
    <scope>NUCLEOTIDE SEQUENCE [LARGE SCALE GENOMIC DNA]</scope>
    <source>
        <strain evidence="1 2">HMF7854</strain>
    </source>
</reference>
<sequence>MTQRYWVIGGEYSDCAFSRIQPGTERVCGPFQDELKARMEWQRLTFRDNCAATERYTIAIEPRIGGR</sequence>
<dbReference type="EMBL" id="RWJF01000001">
    <property type="protein sequence ID" value="RST29783.1"/>
    <property type="molecule type" value="Genomic_DNA"/>
</dbReference>
<organism evidence="1 2">
    <name type="scientific">Sphingomonas ginkgonis</name>
    <dbReference type="NCBI Taxonomy" id="2315330"/>
    <lineage>
        <taxon>Bacteria</taxon>
        <taxon>Pseudomonadati</taxon>
        <taxon>Pseudomonadota</taxon>
        <taxon>Alphaproteobacteria</taxon>
        <taxon>Sphingomonadales</taxon>
        <taxon>Sphingomonadaceae</taxon>
        <taxon>Sphingomonas</taxon>
    </lineage>
</organism>
<dbReference type="Gene3D" id="3.30.70.2400">
    <property type="entry name" value="Uncharacterised protein PF13773, DUF4170"/>
    <property type="match status" value="1"/>
</dbReference>
<protein>
    <submittedName>
        <fullName evidence="1">Uncharacterized protein</fullName>
    </submittedName>
</protein>
<evidence type="ECO:0000313" key="2">
    <source>
        <dbReference type="Proteomes" id="UP000274661"/>
    </source>
</evidence>
<name>A0A3R9Y453_9SPHN</name>
<evidence type="ECO:0000313" key="1">
    <source>
        <dbReference type="EMBL" id="RST29783.1"/>
    </source>
</evidence>
<dbReference type="Pfam" id="PF13773">
    <property type="entry name" value="DUF4170"/>
    <property type="match status" value="1"/>
</dbReference>
<dbReference type="OrthoDB" id="9800646at2"/>
<dbReference type="InterPro" id="IPR025226">
    <property type="entry name" value="DUF4170"/>
</dbReference>